<keyword evidence="12" id="KW-1185">Reference proteome</keyword>
<keyword evidence="7 10" id="KW-0378">Hydrolase</keyword>
<evidence type="ECO:0000256" key="10">
    <source>
        <dbReference type="PIRNR" id="PIRNR002884"/>
    </source>
</evidence>
<evidence type="ECO:0000313" key="11">
    <source>
        <dbReference type="EMBL" id="MDM7857499.1"/>
    </source>
</evidence>
<dbReference type="InterPro" id="IPR007439">
    <property type="entry name" value="Chemotax_Pase_CheZ"/>
</dbReference>
<keyword evidence="6 10" id="KW-0283">Flagellar rotation</keyword>
<evidence type="ECO:0000256" key="2">
    <source>
        <dbReference type="ARBA" id="ARBA00005908"/>
    </source>
</evidence>
<dbReference type="EMBL" id="JAUCDY010000003">
    <property type="protein sequence ID" value="MDM7857499.1"/>
    <property type="molecule type" value="Genomic_DNA"/>
</dbReference>
<sequence length="261" mass="29287">MTVDKCAVTQLQQAVQQNADDLQASLAEQNWEEAVRVIGKINLVRDRALYDEVAKLTRELHGALLDLQVDPSSPHAEEMSQITDANERLKYVVKMTEKAANDTIDLVEKSAPFANYISYEAQSLTVDWRRFMQRDMSAAEFRELAKRVETYLERGLHDSDELSSNLNEILLAQSFQDLTGQVIKRVSTLITDMEESLLKLVVMASTVDRVAGIEHSPEDLRKAIDKHKAMIMGEGPQIRADNDDVVADQVDVDDLLSSLGL</sequence>
<evidence type="ECO:0000256" key="6">
    <source>
        <dbReference type="ARBA" id="ARBA00022779"/>
    </source>
</evidence>
<keyword evidence="8 10" id="KW-0904">Protein phosphatase</keyword>
<dbReference type="EC" id="3.1.3.-" evidence="10"/>
<organism evidence="11 12">
    <name type="scientific">Thiopseudomonas acetoxidans</name>
    <dbReference type="NCBI Taxonomy" id="3041622"/>
    <lineage>
        <taxon>Bacteria</taxon>
        <taxon>Pseudomonadati</taxon>
        <taxon>Pseudomonadota</taxon>
        <taxon>Gammaproteobacteria</taxon>
        <taxon>Pseudomonadales</taxon>
        <taxon>Pseudomonadaceae</taxon>
        <taxon>Thiopseudomonas</taxon>
    </lineage>
</organism>
<comment type="subcellular location">
    <subcellularLocation>
        <location evidence="1 10">Cytoplasm</location>
    </subcellularLocation>
</comment>
<comment type="subunit">
    <text evidence="10">Homodimer.</text>
</comment>
<proteinExistence type="inferred from homology"/>
<dbReference type="SUPFAM" id="SSF75708">
    <property type="entry name" value="Chemotaxis phosphatase CheZ"/>
    <property type="match status" value="1"/>
</dbReference>
<evidence type="ECO:0000256" key="7">
    <source>
        <dbReference type="ARBA" id="ARBA00022801"/>
    </source>
</evidence>
<protein>
    <recommendedName>
        <fullName evidence="3 10">Protein phosphatase CheZ</fullName>
        <ecNumber evidence="10">3.1.3.-</ecNumber>
    </recommendedName>
    <alternativeName>
        <fullName evidence="9 10">Chemotaxis protein CheZ</fullName>
    </alternativeName>
</protein>
<dbReference type="PIRSF" id="PIRSF002884">
    <property type="entry name" value="CheZ"/>
    <property type="match status" value="1"/>
</dbReference>
<evidence type="ECO:0000313" key="12">
    <source>
        <dbReference type="Proteomes" id="UP001241056"/>
    </source>
</evidence>
<evidence type="ECO:0000256" key="9">
    <source>
        <dbReference type="ARBA" id="ARBA00029599"/>
    </source>
</evidence>
<comment type="similarity">
    <text evidence="2 10">Belongs to the CheZ family.</text>
</comment>
<comment type="caution">
    <text evidence="11">The sequence shown here is derived from an EMBL/GenBank/DDBJ whole genome shotgun (WGS) entry which is preliminary data.</text>
</comment>
<accession>A0ABT7SMT9</accession>
<dbReference type="Gene3D" id="1.10.287.500">
    <property type="entry name" value="Helix hairpin bin"/>
    <property type="match status" value="1"/>
</dbReference>
<dbReference type="InterPro" id="IPR050992">
    <property type="entry name" value="CheZ_family_phosphatases"/>
</dbReference>
<gene>
    <name evidence="11" type="ORF">QEZ41_04315</name>
</gene>
<dbReference type="Proteomes" id="UP001241056">
    <property type="component" value="Unassembled WGS sequence"/>
</dbReference>
<evidence type="ECO:0000256" key="1">
    <source>
        <dbReference type="ARBA" id="ARBA00004496"/>
    </source>
</evidence>
<evidence type="ECO:0000256" key="4">
    <source>
        <dbReference type="ARBA" id="ARBA00022490"/>
    </source>
</evidence>
<dbReference type="PANTHER" id="PTHR43693:SF1">
    <property type="entry name" value="PROTEIN PHOSPHATASE CHEZ"/>
    <property type="match status" value="1"/>
</dbReference>
<evidence type="ECO:0000256" key="8">
    <source>
        <dbReference type="ARBA" id="ARBA00022912"/>
    </source>
</evidence>
<keyword evidence="4 10" id="KW-0963">Cytoplasm</keyword>
<reference evidence="11 12" key="1">
    <citation type="submission" date="2023-06" db="EMBL/GenBank/DDBJ databases">
        <title>Thiopseudomonas sp. CY1220 draft genome sequence.</title>
        <authorList>
            <person name="Zhao G."/>
            <person name="An M."/>
        </authorList>
    </citation>
    <scope>NUCLEOTIDE SEQUENCE [LARGE SCALE GENOMIC DNA]</scope>
    <source>
        <strain evidence="11 12">CY1220</strain>
    </source>
</reference>
<evidence type="ECO:0000256" key="3">
    <source>
        <dbReference type="ARBA" id="ARBA00018484"/>
    </source>
</evidence>
<dbReference type="RefSeq" id="WP_289410153.1">
    <property type="nucleotide sequence ID" value="NZ_JAUCDY010000003.1"/>
</dbReference>
<keyword evidence="5 10" id="KW-0145">Chemotaxis</keyword>
<comment type="function">
    <text evidence="10">Plays an important role in bacterial chemotaxis signal transduction pathway by accelerating the dephosphorylation of phosphorylated CheY (CheY-P).</text>
</comment>
<dbReference type="PANTHER" id="PTHR43693">
    <property type="entry name" value="PROTEIN PHOSPHATASE CHEZ"/>
    <property type="match status" value="1"/>
</dbReference>
<dbReference type="Pfam" id="PF04344">
    <property type="entry name" value="CheZ"/>
    <property type="match status" value="1"/>
</dbReference>
<name>A0ABT7SMT9_9GAMM</name>
<evidence type="ECO:0000256" key="5">
    <source>
        <dbReference type="ARBA" id="ARBA00022500"/>
    </source>
</evidence>